<comment type="subcellular location">
    <subcellularLocation>
        <location evidence="10">Cell inner membrane</location>
    </subcellularLocation>
    <subcellularLocation>
        <location evidence="2">Cell membrane</location>
        <topology evidence="2">Single-pass membrane protein</topology>
    </subcellularLocation>
</comment>
<keyword evidence="12" id="KW-0966">Cell projection</keyword>
<evidence type="ECO:0000256" key="11">
    <source>
        <dbReference type="SAM" id="SignalP"/>
    </source>
</evidence>
<evidence type="ECO:0000256" key="9">
    <source>
        <dbReference type="ARBA" id="ARBA00023136"/>
    </source>
</evidence>
<dbReference type="EMBL" id="JBDIVE010000012">
    <property type="protein sequence ID" value="MEN3070363.1"/>
    <property type="molecule type" value="Genomic_DNA"/>
</dbReference>
<evidence type="ECO:0000313" key="12">
    <source>
        <dbReference type="EMBL" id="MEN3070363.1"/>
    </source>
</evidence>
<evidence type="ECO:0000256" key="7">
    <source>
        <dbReference type="ARBA" id="ARBA00022779"/>
    </source>
</evidence>
<dbReference type="Proteomes" id="UP001410394">
    <property type="component" value="Unassembled WGS sequence"/>
</dbReference>
<evidence type="ECO:0000256" key="1">
    <source>
        <dbReference type="ARBA" id="ARBA00002254"/>
    </source>
</evidence>
<name>A0ABU9Z389_9RHOO</name>
<gene>
    <name evidence="12" type="ORF">ABDB84_17900</name>
</gene>
<dbReference type="InterPro" id="IPR005503">
    <property type="entry name" value="FliL"/>
</dbReference>
<evidence type="ECO:0000256" key="10">
    <source>
        <dbReference type="RuleBase" id="RU364125"/>
    </source>
</evidence>
<keyword evidence="13" id="KW-1185">Reference proteome</keyword>
<evidence type="ECO:0000256" key="4">
    <source>
        <dbReference type="ARBA" id="ARBA00022475"/>
    </source>
</evidence>
<keyword evidence="6" id="KW-0812">Transmembrane</keyword>
<evidence type="ECO:0000256" key="5">
    <source>
        <dbReference type="ARBA" id="ARBA00022500"/>
    </source>
</evidence>
<comment type="function">
    <text evidence="1 10">Controls the rotational direction of flagella during chemotaxis.</text>
</comment>
<dbReference type="PANTHER" id="PTHR35091:SF2">
    <property type="entry name" value="FLAGELLAR PROTEIN FLIL"/>
    <property type="match status" value="1"/>
</dbReference>
<evidence type="ECO:0000256" key="3">
    <source>
        <dbReference type="ARBA" id="ARBA00008281"/>
    </source>
</evidence>
<evidence type="ECO:0000256" key="6">
    <source>
        <dbReference type="ARBA" id="ARBA00022692"/>
    </source>
</evidence>
<keyword evidence="9 10" id="KW-0472">Membrane</keyword>
<keyword evidence="4" id="KW-1003">Cell membrane</keyword>
<keyword evidence="10" id="KW-0997">Cell inner membrane</keyword>
<comment type="similarity">
    <text evidence="3 10">Belongs to the FliL family.</text>
</comment>
<feature type="chain" id="PRO_5045413592" description="Flagellar protein FliL" evidence="11">
    <location>
        <begin position="32"/>
        <end position="144"/>
    </location>
</feature>
<evidence type="ECO:0000313" key="13">
    <source>
        <dbReference type="Proteomes" id="UP001410394"/>
    </source>
</evidence>
<dbReference type="PANTHER" id="PTHR35091">
    <property type="entry name" value="FLAGELLAR PROTEIN FLIL"/>
    <property type="match status" value="1"/>
</dbReference>
<dbReference type="RefSeq" id="WP_345921142.1">
    <property type="nucleotide sequence ID" value="NZ_JBDIVE010000012.1"/>
</dbReference>
<keyword evidence="12" id="KW-0969">Cilium</keyword>
<evidence type="ECO:0000256" key="2">
    <source>
        <dbReference type="ARBA" id="ARBA00004162"/>
    </source>
</evidence>
<protein>
    <recommendedName>
        <fullName evidence="10">Flagellar protein FliL</fullName>
    </recommendedName>
</protein>
<keyword evidence="12" id="KW-0282">Flagellum</keyword>
<keyword evidence="8" id="KW-1133">Transmembrane helix</keyword>
<keyword evidence="5 10" id="KW-0145">Chemotaxis</keyword>
<proteinExistence type="inferred from homology"/>
<keyword evidence="11" id="KW-0732">Signal</keyword>
<reference evidence="12 13" key="1">
    <citation type="journal article" date="2018" name="Int. J. Syst. Evol. Microbiol.">
        <title>Uliginosibacterium sediminicola sp. nov., isolated from freshwater sediment.</title>
        <authorList>
            <person name="Hwang W.M."/>
            <person name="Kim S.M."/>
            <person name="Kang K."/>
            <person name="Ahn T.Y."/>
        </authorList>
    </citation>
    <scope>NUCLEOTIDE SEQUENCE [LARGE SCALE GENOMIC DNA]</scope>
    <source>
        <strain evidence="12 13">M1-21</strain>
    </source>
</reference>
<organism evidence="12 13">
    <name type="scientific">Uliginosibacterium sediminicola</name>
    <dbReference type="NCBI Taxonomy" id="2024550"/>
    <lineage>
        <taxon>Bacteria</taxon>
        <taxon>Pseudomonadati</taxon>
        <taxon>Pseudomonadota</taxon>
        <taxon>Betaproteobacteria</taxon>
        <taxon>Rhodocyclales</taxon>
        <taxon>Zoogloeaceae</taxon>
        <taxon>Uliginosibacterium</taxon>
    </lineage>
</organism>
<keyword evidence="7 10" id="KW-0283">Flagellar rotation</keyword>
<feature type="signal peptide" evidence="11">
    <location>
        <begin position="1"/>
        <end position="31"/>
    </location>
</feature>
<accession>A0ABU9Z389</accession>
<sequence>MNTKHASALLTRLAAPLLALGLLCSTLPAYASGKGEGGGGPAPMTFTANIGPYGPDTPTGGGVLQVTMVLQTGSPEAQHEVDTYKPKVTHHIYQTISKFTVSELRAPNGKDKLVDAIIDRLNAVLKLKPKDGITDVFFTSFIVQ</sequence>
<dbReference type="Pfam" id="PF03748">
    <property type="entry name" value="FliL"/>
    <property type="match status" value="1"/>
</dbReference>
<evidence type="ECO:0000256" key="8">
    <source>
        <dbReference type="ARBA" id="ARBA00022989"/>
    </source>
</evidence>
<comment type="caution">
    <text evidence="12">The sequence shown here is derived from an EMBL/GenBank/DDBJ whole genome shotgun (WGS) entry which is preliminary data.</text>
</comment>